<dbReference type="PROSITE" id="PS50943">
    <property type="entry name" value="HTH_CROC1"/>
    <property type="match status" value="1"/>
</dbReference>
<keyword evidence="2" id="KW-1133">Transmembrane helix</keyword>
<keyword evidence="1" id="KW-0238">DNA-binding</keyword>
<dbReference type="EMBL" id="JAHLPM010000021">
    <property type="protein sequence ID" value="MBU5439919.1"/>
    <property type="molecule type" value="Genomic_DNA"/>
</dbReference>
<feature type="transmembrane region" description="Helical" evidence="2">
    <location>
        <begin position="174"/>
        <end position="195"/>
    </location>
</feature>
<evidence type="ECO:0000259" key="3">
    <source>
        <dbReference type="PROSITE" id="PS50943"/>
    </source>
</evidence>
<feature type="transmembrane region" description="Helical" evidence="2">
    <location>
        <begin position="274"/>
        <end position="293"/>
    </location>
</feature>
<proteinExistence type="predicted"/>
<keyword evidence="2" id="KW-0812">Transmembrane</keyword>
<dbReference type="PANTHER" id="PTHR46558:SF13">
    <property type="entry name" value="HTH-TYPE TRANSCRIPTIONAL REGULATOR IMMR"/>
    <property type="match status" value="1"/>
</dbReference>
<evidence type="ECO:0000313" key="5">
    <source>
        <dbReference type="Proteomes" id="UP000749471"/>
    </source>
</evidence>
<reference evidence="4 5" key="1">
    <citation type="submission" date="2021-06" db="EMBL/GenBank/DDBJ databases">
        <authorList>
            <person name="Sun Q."/>
            <person name="Li D."/>
        </authorList>
    </citation>
    <scope>NUCLEOTIDE SEQUENCE [LARGE SCALE GENOMIC DNA]</scope>
    <source>
        <strain evidence="4 5">MSJ-40</strain>
    </source>
</reference>
<dbReference type="Pfam" id="PF01381">
    <property type="entry name" value="HTH_3"/>
    <property type="match status" value="1"/>
</dbReference>
<evidence type="ECO:0000256" key="2">
    <source>
        <dbReference type="SAM" id="Phobius"/>
    </source>
</evidence>
<dbReference type="InterPro" id="IPR001387">
    <property type="entry name" value="Cro/C1-type_HTH"/>
</dbReference>
<feature type="transmembrane region" description="Helical" evidence="2">
    <location>
        <begin position="97"/>
        <end position="116"/>
    </location>
</feature>
<name>A0ABS6EAG4_9FIRM</name>
<evidence type="ECO:0000256" key="1">
    <source>
        <dbReference type="ARBA" id="ARBA00023125"/>
    </source>
</evidence>
<evidence type="ECO:0000313" key="4">
    <source>
        <dbReference type="EMBL" id="MBU5439919.1"/>
    </source>
</evidence>
<keyword evidence="2" id="KW-0472">Membrane</keyword>
<accession>A0ABS6EAG4</accession>
<dbReference type="CDD" id="cd00093">
    <property type="entry name" value="HTH_XRE"/>
    <property type="match status" value="1"/>
</dbReference>
<dbReference type="SMART" id="SM00530">
    <property type="entry name" value="HTH_XRE"/>
    <property type="match status" value="1"/>
</dbReference>
<keyword evidence="5" id="KW-1185">Reference proteome</keyword>
<dbReference type="RefSeq" id="WP_216521804.1">
    <property type="nucleotide sequence ID" value="NZ_JAHLPM010000021.1"/>
</dbReference>
<organism evidence="4 5">
    <name type="scientific">Tissierella simiarum</name>
    <dbReference type="NCBI Taxonomy" id="2841534"/>
    <lineage>
        <taxon>Bacteria</taxon>
        <taxon>Bacillati</taxon>
        <taxon>Bacillota</taxon>
        <taxon>Tissierellia</taxon>
        <taxon>Tissierellales</taxon>
        <taxon>Tissierellaceae</taxon>
        <taxon>Tissierella</taxon>
    </lineage>
</organism>
<feature type="domain" description="HTH cro/C1-type" evidence="3">
    <location>
        <begin position="7"/>
        <end position="61"/>
    </location>
</feature>
<sequence>MTFGEKLKALRKEHGYSQEEFAQHLDVSRQAVSKWESDRGTPETKKLLQISTIFGVTLDYLLKDEHTEDNQYNGGYYISREMIDGFLSYKRQGAKRIAVGVSLIILSNIFGCVPVYRQVALTLYWITMAIGIAVLIWHIFQPKRYQEIGKKPLLFDDTTLKEFRVEHEKNQKKYVLMIIVGAIILILSPQITLIADNYIDNNVSNGLSWFFHAGWVALFILAGIAIHAENMIAQNTQYMSNKSRKGQFTWVYVALPVTAIAVVIGILTNAWSPVIPIIVLLCILLVTVCKLLIERRNSK</sequence>
<feature type="transmembrane region" description="Helical" evidence="2">
    <location>
        <begin position="249"/>
        <end position="268"/>
    </location>
</feature>
<dbReference type="Proteomes" id="UP000749471">
    <property type="component" value="Unassembled WGS sequence"/>
</dbReference>
<protein>
    <submittedName>
        <fullName evidence="4">Helix-turn-helix domain-containing protein</fullName>
    </submittedName>
</protein>
<dbReference type="PANTHER" id="PTHR46558">
    <property type="entry name" value="TRACRIPTIONAL REGULATORY PROTEIN-RELATED-RELATED"/>
    <property type="match status" value="1"/>
</dbReference>
<feature type="transmembrane region" description="Helical" evidence="2">
    <location>
        <begin position="122"/>
        <end position="140"/>
    </location>
</feature>
<feature type="transmembrane region" description="Helical" evidence="2">
    <location>
        <begin position="207"/>
        <end position="228"/>
    </location>
</feature>
<gene>
    <name evidence="4" type="ORF">KQI42_18055</name>
</gene>
<comment type="caution">
    <text evidence="4">The sequence shown here is derived from an EMBL/GenBank/DDBJ whole genome shotgun (WGS) entry which is preliminary data.</text>
</comment>